<dbReference type="Proteomes" id="UP001221268">
    <property type="component" value="Chromosome"/>
</dbReference>
<sequence>MKRRIIHDHHTVIRKLRYQQLFYPSIKYPAVDTAVKQTDRKQPSAIYSESTKFPAHSKPNMPVIPTKVGIYFSGLGNCFFFTVSESDRWIPTFVGMTGVSENCMDF</sequence>
<dbReference type="EMBL" id="CP116766">
    <property type="protein sequence ID" value="WCL70911.1"/>
    <property type="molecule type" value="Genomic_DNA"/>
</dbReference>
<protein>
    <submittedName>
        <fullName evidence="1">Uncharacterized protein</fullName>
    </submittedName>
</protein>
<accession>A0ABY7RJF8</accession>
<name>A0ABY7RJF8_9NEIS</name>
<gene>
    <name evidence="1" type="ORF">PJU73_05985</name>
</gene>
<evidence type="ECO:0000313" key="1">
    <source>
        <dbReference type="EMBL" id="WCL70911.1"/>
    </source>
</evidence>
<proteinExistence type="predicted"/>
<dbReference type="RefSeq" id="WP_237091764.1">
    <property type="nucleotide sequence ID" value="NZ_CP116766.1"/>
</dbReference>
<reference evidence="1 2" key="1">
    <citation type="submission" date="2023-01" db="EMBL/GenBank/DDBJ databases">
        <authorList>
            <person name="Yang C."/>
        </authorList>
    </citation>
    <scope>NUCLEOTIDE SEQUENCE [LARGE SCALE GENOMIC DNA]</scope>
    <source>
        <strain evidence="1 2">ZJ106</strain>
    </source>
</reference>
<evidence type="ECO:0000313" key="2">
    <source>
        <dbReference type="Proteomes" id="UP001221268"/>
    </source>
</evidence>
<organism evidence="1 2">
    <name type="scientific">Neisseria lisongii</name>
    <dbReference type="NCBI Taxonomy" id="2912188"/>
    <lineage>
        <taxon>Bacteria</taxon>
        <taxon>Pseudomonadati</taxon>
        <taxon>Pseudomonadota</taxon>
        <taxon>Betaproteobacteria</taxon>
        <taxon>Neisseriales</taxon>
        <taxon>Neisseriaceae</taxon>
        <taxon>Neisseria</taxon>
    </lineage>
</organism>
<keyword evidence="2" id="KW-1185">Reference proteome</keyword>